<dbReference type="PROSITE" id="PS51257">
    <property type="entry name" value="PROKAR_LIPOPROTEIN"/>
    <property type="match status" value="1"/>
</dbReference>
<evidence type="ECO:0000313" key="2">
    <source>
        <dbReference type="EMBL" id="KAK0633717.1"/>
    </source>
</evidence>
<evidence type="ECO:0000313" key="3">
    <source>
        <dbReference type="Proteomes" id="UP001175000"/>
    </source>
</evidence>
<feature type="signal peptide" evidence="1">
    <location>
        <begin position="1"/>
        <end position="25"/>
    </location>
</feature>
<sequence>MREGKAVPQALQWWTLAAIWSGCSTEEGGADRKGVSIEQQRLPTAGLEHLQLPVGWQRRLTVRERKPCFQALVLGVGGWGESAVLRRVWRACQIDVLALDHHGVATEALSEPLLLGSQALPIVVQSFQQCDWARVRRGSFVAFGLVEAKLPMVGSIRNSSGGFYGSERSVPGLLSRLSARSSKLLAMRLSVASFTSLITHPASTFDGGHQQFRRCIAGVVIDTSYAFDNRSSCMYLFALFEARSGSENPHCMTFCFRPPRCDGHCCREALPDKRIASSTQAVKE</sequence>
<comment type="caution">
    <text evidence="2">The sequence shown here is derived from an EMBL/GenBank/DDBJ whole genome shotgun (WGS) entry which is preliminary data.</text>
</comment>
<reference evidence="2" key="1">
    <citation type="submission" date="2023-06" db="EMBL/GenBank/DDBJ databases">
        <title>Genome-scale phylogeny and comparative genomics of the fungal order Sordariales.</title>
        <authorList>
            <consortium name="Lawrence Berkeley National Laboratory"/>
            <person name="Hensen N."/>
            <person name="Bonometti L."/>
            <person name="Westerberg I."/>
            <person name="Brannstrom I.O."/>
            <person name="Guillou S."/>
            <person name="Cros-Aarteil S."/>
            <person name="Calhoun S."/>
            <person name="Haridas S."/>
            <person name="Kuo A."/>
            <person name="Mondo S."/>
            <person name="Pangilinan J."/>
            <person name="Riley R."/>
            <person name="Labutti K."/>
            <person name="Andreopoulos B."/>
            <person name="Lipzen A."/>
            <person name="Chen C."/>
            <person name="Yanf M."/>
            <person name="Daum C."/>
            <person name="Ng V."/>
            <person name="Clum A."/>
            <person name="Steindorff A."/>
            <person name="Ohm R."/>
            <person name="Martin F."/>
            <person name="Silar P."/>
            <person name="Natvig D."/>
            <person name="Lalanne C."/>
            <person name="Gautier V."/>
            <person name="Ament-Velasquez S.L."/>
            <person name="Kruys A."/>
            <person name="Hutchinson M.I."/>
            <person name="Powell A.J."/>
            <person name="Barry K."/>
            <person name="Miller A.N."/>
            <person name="Grigoriev I.V."/>
            <person name="Debuchy R."/>
            <person name="Gladieux P."/>
            <person name="Thoren M.H."/>
            <person name="Johannesson H."/>
        </authorList>
    </citation>
    <scope>NUCLEOTIDE SEQUENCE</scope>
    <source>
        <strain evidence="2">CBS 606.72</strain>
    </source>
</reference>
<dbReference type="AlphaFoldDB" id="A0AA39XI23"/>
<evidence type="ECO:0000256" key="1">
    <source>
        <dbReference type="SAM" id="SignalP"/>
    </source>
</evidence>
<accession>A0AA39XI23</accession>
<feature type="chain" id="PRO_5041392489" evidence="1">
    <location>
        <begin position="26"/>
        <end position="284"/>
    </location>
</feature>
<organism evidence="2 3">
    <name type="scientific">Immersiella caudata</name>
    <dbReference type="NCBI Taxonomy" id="314043"/>
    <lineage>
        <taxon>Eukaryota</taxon>
        <taxon>Fungi</taxon>
        <taxon>Dikarya</taxon>
        <taxon>Ascomycota</taxon>
        <taxon>Pezizomycotina</taxon>
        <taxon>Sordariomycetes</taxon>
        <taxon>Sordariomycetidae</taxon>
        <taxon>Sordariales</taxon>
        <taxon>Lasiosphaeriaceae</taxon>
        <taxon>Immersiella</taxon>
    </lineage>
</organism>
<dbReference type="EMBL" id="JAULSU010000001">
    <property type="protein sequence ID" value="KAK0633717.1"/>
    <property type="molecule type" value="Genomic_DNA"/>
</dbReference>
<keyword evidence="3" id="KW-1185">Reference proteome</keyword>
<protein>
    <submittedName>
        <fullName evidence="2">Uncharacterized protein</fullName>
    </submittedName>
</protein>
<keyword evidence="1" id="KW-0732">Signal</keyword>
<proteinExistence type="predicted"/>
<name>A0AA39XI23_9PEZI</name>
<dbReference type="Proteomes" id="UP001175000">
    <property type="component" value="Unassembled WGS sequence"/>
</dbReference>
<gene>
    <name evidence="2" type="ORF">B0T14DRAFT_78510</name>
</gene>